<dbReference type="AlphaFoldDB" id="A0A7S0ZK11"/>
<evidence type="ECO:0000313" key="1">
    <source>
        <dbReference type="EMBL" id="CAD8824086.1"/>
    </source>
</evidence>
<dbReference type="SUPFAM" id="SSF50960">
    <property type="entry name" value="TolB, C-terminal domain"/>
    <property type="match status" value="1"/>
</dbReference>
<protein>
    <submittedName>
        <fullName evidence="1">Uncharacterized protein</fullName>
    </submittedName>
</protein>
<organism evidence="1">
    <name type="scientific">Timspurckia oligopyrenoides</name>
    <dbReference type="NCBI Taxonomy" id="708627"/>
    <lineage>
        <taxon>Eukaryota</taxon>
        <taxon>Rhodophyta</taxon>
        <taxon>Bangiophyceae</taxon>
        <taxon>Porphyridiales</taxon>
        <taxon>Porphyridiaceae</taxon>
        <taxon>Timspurckia</taxon>
    </lineage>
</organism>
<accession>A0A7S0ZK11</accession>
<proteinExistence type="predicted"/>
<sequence length="459" mass="50959">MDGFSCLSDDMIPIIANHLVARDRFQFALVNKSVFNLIWPKENSFEIITEKAGFHTSVHLQLTDLPTTLQISKNGRVIAGTCRESNSLELLIWRIQTRSMQRIRLEACTATDLTLSVSDDGSCIALLDPVNAKLHAFHVSQQSQQQCGSFEETHSDQHQVLHLPGLFEAMSCVSLSSCGTRAALFNAASHTVHLVHISQTSIALVESFEVSISSEAELVQMRLCGLDEVTLVFRERSGANHTIVVYVVDSEMGDDLGNELWREHVDTSARVRGVGLDARVVAICCNPELSKKRSSRRSLCSELHSVARQPTAAGVRLEKVLSVTDTIKMRRFKRVQRSACAVFQEKKYIGQDALGKSKYCNAFGLVGVTTVRNRWVLRVVLAPNENPSSLLHSKLSITHSVPLVYSENALLEEHAMIRFSRTARWVLIVRRDGVRPSTIQPSSGTPQSVVFGLQNIIMV</sequence>
<dbReference type="EMBL" id="HBFP01011731">
    <property type="protein sequence ID" value="CAD8824086.1"/>
    <property type="molecule type" value="Transcribed_RNA"/>
</dbReference>
<gene>
    <name evidence="1" type="ORF">TOLI1172_LOCUS8485</name>
</gene>
<name>A0A7S0ZK11_9RHOD</name>
<reference evidence="1" key="1">
    <citation type="submission" date="2021-01" db="EMBL/GenBank/DDBJ databases">
        <authorList>
            <person name="Corre E."/>
            <person name="Pelletier E."/>
            <person name="Niang G."/>
            <person name="Scheremetjew M."/>
            <person name="Finn R."/>
            <person name="Kale V."/>
            <person name="Holt S."/>
            <person name="Cochrane G."/>
            <person name="Meng A."/>
            <person name="Brown T."/>
            <person name="Cohen L."/>
        </authorList>
    </citation>
    <scope>NUCLEOTIDE SEQUENCE</scope>
    <source>
        <strain evidence="1">CCMP3278</strain>
    </source>
</reference>